<protein>
    <submittedName>
        <fullName evidence="2">Uncharacterized protein</fullName>
    </submittedName>
</protein>
<dbReference type="AlphaFoldDB" id="A0A4R0YT35"/>
<evidence type="ECO:0000256" key="1">
    <source>
        <dbReference type="SAM" id="MobiDB-lite"/>
    </source>
</evidence>
<evidence type="ECO:0000313" key="3">
    <source>
        <dbReference type="Proteomes" id="UP000291822"/>
    </source>
</evidence>
<organism evidence="2 3">
    <name type="scientific">Dyella soli</name>
    <dbReference type="NCBI Taxonomy" id="522319"/>
    <lineage>
        <taxon>Bacteria</taxon>
        <taxon>Pseudomonadati</taxon>
        <taxon>Pseudomonadota</taxon>
        <taxon>Gammaproteobacteria</taxon>
        <taxon>Lysobacterales</taxon>
        <taxon>Rhodanobacteraceae</taxon>
        <taxon>Dyella</taxon>
    </lineage>
</organism>
<keyword evidence="3" id="KW-1185">Reference proteome</keyword>
<name>A0A4R0YT35_9GAMM</name>
<reference evidence="2 3" key="1">
    <citation type="submission" date="2019-02" db="EMBL/GenBank/DDBJ databases">
        <title>Dyella amyloliquefaciens sp. nov., isolated from forest soil.</title>
        <authorList>
            <person name="Gao Z.-H."/>
            <person name="Qiu L.-H."/>
        </authorList>
    </citation>
    <scope>NUCLEOTIDE SEQUENCE [LARGE SCALE GENOMIC DNA]</scope>
    <source>
        <strain evidence="2 3">KACC 12747</strain>
    </source>
</reference>
<accession>A0A4R0YT35</accession>
<gene>
    <name evidence="2" type="ORF">EZM97_23120</name>
</gene>
<proteinExistence type="predicted"/>
<dbReference type="EMBL" id="SJTG01000003">
    <property type="protein sequence ID" value="TCI09132.1"/>
    <property type="molecule type" value="Genomic_DNA"/>
</dbReference>
<evidence type="ECO:0000313" key="2">
    <source>
        <dbReference type="EMBL" id="TCI09132.1"/>
    </source>
</evidence>
<sequence length="108" mass="11542">MTSDVTTSRGSPVKGLHRELVNPSTSRVASNPSRDCRGNECASLSIDRSAVMVNDGHLFGTTDRVDHTALVPGLAGTPRSLLDDGVDRRFATFLPVYRESSGITLIKG</sequence>
<feature type="region of interest" description="Disordered" evidence="1">
    <location>
        <begin position="1"/>
        <end position="34"/>
    </location>
</feature>
<feature type="compositionally biased region" description="Polar residues" evidence="1">
    <location>
        <begin position="1"/>
        <end position="10"/>
    </location>
</feature>
<feature type="compositionally biased region" description="Polar residues" evidence="1">
    <location>
        <begin position="22"/>
        <end position="33"/>
    </location>
</feature>
<dbReference type="RefSeq" id="WP_131411236.1">
    <property type="nucleotide sequence ID" value="NZ_SJTG01000003.1"/>
</dbReference>
<comment type="caution">
    <text evidence="2">The sequence shown here is derived from an EMBL/GenBank/DDBJ whole genome shotgun (WGS) entry which is preliminary data.</text>
</comment>
<dbReference type="Proteomes" id="UP000291822">
    <property type="component" value="Unassembled WGS sequence"/>
</dbReference>